<evidence type="ECO:0000259" key="12">
    <source>
        <dbReference type="PROSITE" id="PS50109"/>
    </source>
</evidence>
<dbReference type="InterPro" id="IPR003660">
    <property type="entry name" value="HAMP_dom"/>
</dbReference>
<keyword evidence="6 11" id="KW-0812">Transmembrane</keyword>
<dbReference type="InterPro" id="IPR036097">
    <property type="entry name" value="HisK_dim/P_sf"/>
</dbReference>
<protein>
    <recommendedName>
        <fullName evidence="3">histidine kinase</fullName>
        <ecNumber evidence="3">2.7.13.3</ecNumber>
    </recommendedName>
</protein>
<name>A0A841L679_9SPHN</name>
<dbReference type="InterPro" id="IPR050428">
    <property type="entry name" value="TCS_sensor_his_kinase"/>
</dbReference>
<dbReference type="PANTHER" id="PTHR45436:SF5">
    <property type="entry name" value="SENSOR HISTIDINE KINASE TRCS"/>
    <property type="match status" value="1"/>
</dbReference>
<proteinExistence type="predicted"/>
<dbReference type="SUPFAM" id="SSF55874">
    <property type="entry name" value="ATPase domain of HSP90 chaperone/DNA topoisomerase II/histidine kinase"/>
    <property type="match status" value="1"/>
</dbReference>
<evidence type="ECO:0000256" key="3">
    <source>
        <dbReference type="ARBA" id="ARBA00012438"/>
    </source>
</evidence>
<dbReference type="AlphaFoldDB" id="A0A841L679"/>
<dbReference type="GO" id="GO:0005886">
    <property type="term" value="C:plasma membrane"/>
    <property type="evidence" value="ECO:0007669"/>
    <property type="project" value="TreeGrafter"/>
</dbReference>
<keyword evidence="15" id="KW-1185">Reference proteome</keyword>
<sequence length="477" mass="51843">MATASTTAEPAAEGVTAEPPLRPARFWLSGSLRLRMIALAAAWILPLLGLGGFVLDRVLVNAITQNFDGQLDFALTAMVSAADIDEQGDVRFLRPLGDQRFFEPYSGLYWQVSAPVREPFRSRSLWDRILEAAPADDCREPCRYASRRFPGESLRVVGRHLKLPGSSTVFYFQVAQSTRDLDLQIGQLRAFLFWFLALLALGLLALSALQSTYGLSPLRRVSQAIVAIRSGTASRVQENFPVEIAPLVSEINELLEHGERQAEAAQRHAGNLAHALKTPMSVLVGAAHGRQDPLADTVEAQVNIMRRHVDHQLARARAMGRRGESSARTPVWPSLQAIVRTVGRINAIRGVTIDMAGDKGAVFRGERQDLEEMLGNLIDNAALHGGGRVFVTVEAGDGFLDILIEDDGRGIAPADRERIFARGERLDTDKPGTGLGLAIVRDVAEIYGGQVMLDESEDLGGLLVRLRLPAAVAAGLA</sequence>
<dbReference type="PROSITE" id="PS50109">
    <property type="entry name" value="HIS_KIN"/>
    <property type="match status" value="1"/>
</dbReference>
<dbReference type="SMART" id="SM00387">
    <property type="entry name" value="HATPase_c"/>
    <property type="match status" value="1"/>
</dbReference>
<dbReference type="Pfam" id="PF02518">
    <property type="entry name" value="HATPase_c"/>
    <property type="match status" value="1"/>
</dbReference>
<feature type="transmembrane region" description="Helical" evidence="11">
    <location>
        <begin position="36"/>
        <end position="55"/>
    </location>
</feature>
<comment type="subcellular location">
    <subcellularLocation>
        <location evidence="2">Membrane</location>
    </subcellularLocation>
</comment>
<dbReference type="EC" id="2.7.13.3" evidence="3"/>
<accession>A0A841L679</accession>
<evidence type="ECO:0000256" key="8">
    <source>
        <dbReference type="ARBA" id="ARBA00022989"/>
    </source>
</evidence>
<evidence type="ECO:0000256" key="7">
    <source>
        <dbReference type="ARBA" id="ARBA00022777"/>
    </source>
</evidence>
<evidence type="ECO:0000256" key="11">
    <source>
        <dbReference type="SAM" id="Phobius"/>
    </source>
</evidence>
<keyword evidence="9" id="KW-0902">Two-component regulatory system</keyword>
<dbReference type="InterPro" id="IPR005467">
    <property type="entry name" value="His_kinase_dom"/>
</dbReference>
<dbReference type="InterPro" id="IPR036890">
    <property type="entry name" value="HATPase_C_sf"/>
</dbReference>
<keyword evidence="10 11" id="KW-0472">Membrane</keyword>
<dbReference type="GO" id="GO:0000155">
    <property type="term" value="F:phosphorelay sensor kinase activity"/>
    <property type="evidence" value="ECO:0007669"/>
    <property type="project" value="InterPro"/>
</dbReference>
<evidence type="ECO:0000256" key="10">
    <source>
        <dbReference type="ARBA" id="ARBA00023136"/>
    </source>
</evidence>
<organism evidence="14 15">
    <name type="scientific">Polymorphobacter multimanifer</name>
    <dbReference type="NCBI Taxonomy" id="1070431"/>
    <lineage>
        <taxon>Bacteria</taxon>
        <taxon>Pseudomonadati</taxon>
        <taxon>Pseudomonadota</taxon>
        <taxon>Alphaproteobacteria</taxon>
        <taxon>Sphingomonadales</taxon>
        <taxon>Sphingosinicellaceae</taxon>
        <taxon>Polymorphobacter</taxon>
    </lineage>
</organism>
<dbReference type="InterPro" id="IPR013727">
    <property type="entry name" value="2CSK_N"/>
</dbReference>
<dbReference type="Proteomes" id="UP000538147">
    <property type="component" value="Unassembled WGS sequence"/>
</dbReference>
<feature type="domain" description="Histidine kinase" evidence="12">
    <location>
        <begin position="271"/>
        <end position="472"/>
    </location>
</feature>
<reference evidence="14 15" key="1">
    <citation type="submission" date="2020-08" db="EMBL/GenBank/DDBJ databases">
        <title>Genomic Encyclopedia of Type Strains, Phase IV (KMG-IV): sequencing the most valuable type-strain genomes for metagenomic binning, comparative biology and taxonomic classification.</title>
        <authorList>
            <person name="Goeker M."/>
        </authorList>
    </citation>
    <scope>NUCLEOTIDE SEQUENCE [LARGE SCALE GENOMIC DNA]</scope>
    <source>
        <strain evidence="14 15">DSM 102189</strain>
    </source>
</reference>
<evidence type="ECO:0000313" key="14">
    <source>
        <dbReference type="EMBL" id="MBB6228449.1"/>
    </source>
</evidence>
<feature type="transmembrane region" description="Helical" evidence="11">
    <location>
        <begin position="191"/>
        <end position="209"/>
    </location>
</feature>
<dbReference type="InterPro" id="IPR003594">
    <property type="entry name" value="HATPase_dom"/>
</dbReference>
<evidence type="ECO:0000256" key="1">
    <source>
        <dbReference type="ARBA" id="ARBA00000085"/>
    </source>
</evidence>
<evidence type="ECO:0000256" key="5">
    <source>
        <dbReference type="ARBA" id="ARBA00022679"/>
    </source>
</evidence>
<comment type="caution">
    <text evidence="14">The sequence shown here is derived from an EMBL/GenBank/DDBJ whole genome shotgun (WGS) entry which is preliminary data.</text>
</comment>
<gene>
    <name evidence="14" type="ORF">FHS79_002636</name>
</gene>
<dbReference type="Gene3D" id="3.30.565.10">
    <property type="entry name" value="Histidine kinase-like ATPase, C-terminal domain"/>
    <property type="match status" value="1"/>
</dbReference>
<keyword evidence="5" id="KW-0808">Transferase</keyword>
<dbReference type="Pfam" id="PF08521">
    <property type="entry name" value="2CSK_N"/>
    <property type="match status" value="1"/>
</dbReference>
<evidence type="ECO:0000256" key="6">
    <source>
        <dbReference type="ARBA" id="ARBA00022692"/>
    </source>
</evidence>
<evidence type="ECO:0000256" key="4">
    <source>
        <dbReference type="ARBA" id="ARBA00022553"/>
    </source>
</evidence>
<evidence type="ECO:0000256" key="9">
    <source>
        <dbReference type="ARBA" id="ARBA00023012"/>
    </source>
</evidence>
<dbReference type="InterPro" id="IPR004358">
    <property type="entry name" value="Sig_transdc_His_kin-like_C"/>
</dbReference>
<dbReference type="PRINTS" id="PR00344">
    <property type="entry name" value="BCTRLSENSOR"/>
</dbReference>
<dbReference type="Gene3D" id="1.10.287.130">
    <property type="match status" value="1"/>
</dbReference>
<comment type="catalytic activity">
    <reaction evidence="1">
        <text>ATP + protein L-histidine = ADP + protein N-phospho-L-histidine.</text>
        <dbReference type="EC" id="2.7.13.3"/>
    </reaction>
</comment>
<dbReference type="SUPFAM" id="SSF47384">
    <property type="entry name" value="Homodimeric domain of signal transducing histidine kinase"/>
    <property type="match status" value="1"/>
</dbReference>
<keyword evidence="7 14" id="KW-0418">Kinase</keyword>
<dbReference type="PROSITE" id="PS50885">
    <property type="entry name" value="HAMP"/>
    <property type="match status" value="1"/>
</dbReference>
<evidence type="ECO:0000313" key="15">
    <source>
        <dbReference type="Proteomes" id="UP000538147"/>
    </source>
</evidence>
<feature type="domain" description="HAMP" evidence="13">
    <location>
        <begin position="212"/>
        <end position="263"/>
    </location>
</feature>
<keyword evidence="8 11" id="KW-1133">Transmembrane helix</keyword>
<evidence type="ECO:0000259" key="13">
    <source>
        <dbReference type="PROSITE" id="PS50885"/>
    </source>
</evidence>
<dbReference type="PANTHER" id="PTHR45436">
    <property type="entry name" value="SENSOR HISTIDINE KINASE YKOH"/>
    <property type="match status" value="1"/>
</dbReference>
<dbReference type="EMBL" id="JACIIV010000019">
    <property type="protein sequence ID" value="MBB6228449.1"/>
    <property type="molecule type" value="Genomic_DNA"/>
</dbReference>
<keyword evidence="4" id="KW-0597">Phosphoprotein</keyword>
<evidence type="ECO:0000256" key="2">
    <source>
        <dbReference type="ARBA" id="ARBA00004370"/>
    </source>
</evidence>